<dbReference type="AlphaFoldDB" id="A0A6V8L7G7"/>
<name>A0A6V8L7G7_9ACTN</name>
<proteinExistence type="predicted"/>
<accession>A0A6V8L7G7</accession>
<reference evidence="1 2" key="1">
    <citation type="submission" date="2020-03" db="EMBL/GenBank/DDBJ databases">
        <title>Whole genome shotgun sequence of Phytohabitans rumicis NBRC 108638.</title>
        <authorList>
            <person name="Komaki H."/>
            <person name="Tamura T."/>
        </authorList>
    </citation>
    <scope>NUCLEOTIDE SEQUENCE [LARGE SCALE GENOMIC DNA]</scope>
    <source>
        <strain evidence="1 2">NBRC 108638</strain>
    </source>
</reference>
<organism evidence="1 2">
    <name type="scientific">Phytohabitans rumicis</name>
    <dbReference type="NCBI Taxonomy" id="1076125"/>
    <lineage>
        <taxon>Bacteria</taxon>
        <taxon>Bacillati</taxon>
        <taxon>Actinomycetota</taxon>
        <taxon>Actinomycetes</taxon>
        <taxon>Micromonosporales</taxon>
        <taxon>Micromonosporaceae</taxon>
    </lineage>
</organism>
<evidence type="ECO:0000313" key="2">
    <source>
        <dbReference type="Proteomes" id="UP000482960"/>
    </source>
</evidence>
<evidence type="ECO:0008006" key="3">
    <source>
        <dbReference type="Google" id="ProtNLM"/>
    </source>
</evidence>
<gene>
    <name evidence="1" type="ORF">Prum_044030</name>
</gene>
<sequence length="295" mass="34106">MERRDWPTARDFLSKVTDRDDHAFYVSICADVSGVQEWIGQWVAAEPQSTLPLLVQGAHGVFWAWEARGSAYAEHTQQEQFDLFFKRLTFAENCLDDVADRDPYDTTARAFLLNSGIGRQVDLAEQQRRFSEVVKRHPQHKWAHGAMQQYLCEKWFGSHDQMFAFAREISRYAPPGSPLHGAIAEAYIEKYLDLSRTGGGSAYMEQPEVGAELTAAAERSVFHPAFQRRPGWPRLFNSFAFALHLSDQYQAAYRVYQIIGDDYITEHPWDYYNSDRPVDYFLSLRQPLYAWIEAQ</sequence>
<dbReference type="Proteomes" id="UP000482960">
    <property type="component" value="Unassembled WGS sequence"/>
</dbReference>
<dbReference type="EMBL" id="BLPG01000001">
    <property type="protein sequence ID" value="GFJ90761.1"/>
    <property type="molecule type" value="Genomic_DNA"/>
</dbReference>
<reference evidence="1 2" key="2">
    <citation type="submission" date="2020-03" db="EMBL/GenBank/DDBJ databases">
        <authorList>
            <person name="Ichikawa N."/>
            <person name="Kimura A."/>
            <person name="Kitahashi Y."/>
            <person name="Uohara A."/>
        </authorList>
    </citation>
    <scope>NUCLEOTIDE SEQUENCE [LARGE SCALE GENOMIC DNA]</scope>
    <source>
        <strain evidence="1 2">NBRC 108638</strain>
    </source>
</reference>
<keyword evidence="2" id="KW-1185">Reference proteome</keyword>
<comment type="caution">
    <text evidence="1">The sequence shown here is derived from an EMBL/GenBank/DDBJ whole genome shotgun (WGS) entry which is preliminary data.</text>
</comment>
<protein>
    <recommendedName>
        <fullName evidence="3">DUF4034 domain-containing protein</fullName>
    </recommendedName>
</protein>
<evidence type="ECO:0000313" key="1">
    <source>
        <dbReference type="EMBL" id="GFJ90761.1"/>
    </source>
</evidence>